<accession>A0AAD5G2G5</accession>
<protein>
    <submittedName>
        <fullName evidence="1">Uncharacterized protein</fullName>
    </submittedName>
</protein>
<organism evidence="1 2">
    <name type="scientific">Ambrosia artemisiifolia</name>
    <name type="common">Common ragweed</name>
    <dbReference type="NCBI Taxonomy" id="4212"/>
    <lineage>
        <taxon>Eukaryota</taxon>
        <taxon>Viridiplantae</taxon>
        <taxon>Streptophyta</taxon>
        <taxon>Embryophyta</taxon>
        <taxon>Tracheophyta</taxon>
        <taxon>Spermatophyta</taxon>
        <taxon>Magnoliopsida</taxon>
        <taxon>eudicotyledons</taxon>
        <taxon>Gunneridae</taxon>
        <taxon>Pentapetalae</taxon>
        <taxon>asterids</taxon>
        <taxon>campanulids</taxon>
        <taxon>Asterales</taxon>
        <taxon>Asteraceae</taxon>
        <taxon>Asteroideae</taxon>
        <taxon>Heliantheae alliance</taxon>
        <taxon>Heliantheae</taxon>
        <taxon>Ambrosia</taxon>
    </lineage>
</organism>
<evidence type="ECO:0000313" key="1">
    <source>
        <dbReference type="EMBL" id="KAI7725261.1"/>
    </source>
</evidence>
<comment type="caution">
    <text evidence="1">The sequence shown here is derived from an EMBL/GenBank/DDBJ whole genome shotgun (WGS) entry which is preliminary data.</text>
</comment>
<name>A0AAD5G2G5_AMBAR</name>
<reference evidence="1" key="1">
    <citation type="submission" date="2022-06" db="EMBL/GenBank/DDBJ databases">
        <title>Uncovering the hologenomic basis of an extraordinary plant invasion.</title>
        <authorList>
            <person name="Bieker V.C."/>
            <person name="Martin M.D."/>
            <person name="Gilbert T."/>
            <person name="Hodgins K."/>
            <person name="Battlay P."/>
            <person name="Petersen B."/>
            <person name="Wilson J."/>
        </authorList>
    </citation>
    <scope>NUCLEOTIDE SEQUENCE</scope>
    <source>
        <strain evidence="1">AA19_3_7</strain>
        <tissue evidence="1">Leaf</tissue>
    </source>
</reference>
<keyword evidence="2" id="KW-1185">Reference proteome</keyword>
<dbReference type="EMBL" id="JAMZMK010011990">
    <property type="protein sequence ID" value="KAI7725261.1"/>
    <property type="molecule type" value="Genomic_DNA"/>
</dbReference>
<proteinExistence type="predicted"/>
<sequence length="45" mass="4982">MTSLFKPPISSFTRGYSQSPTPLHRLFRRMLTPTNGGYCGCSEAS</sequence>
<gene>
    <name evidence="1" type="ORF">M8C21_026059</name>
</gene>
<dbReference type="Proteomes" id="UP001206925">
    <property type="component" value="Unassembled WGS sequence"/>
</dbReference>
<dbReference type="AlphaFoldDB" id="A0AAD5G2G5"/>
<evidence type="ECO:0000313" key="2">
    <source>
        <dbReference type="Proteomes" id="UP001206925"/>
    </source>
</evidence>